<keyword evidence="5" id="KW-0851">Voltage-gated channel</keyword>
<evidence type="ECO:0000256" key="8">
    <source>
        <dbReference type="ARBA" id="ARBA00023065"/>
    </source>
</evidence>
<evidence type="ECO:0000256" key="6">
    <source>
        <dbReference type="ARBA" id="ARBA00022958"/>
    </source>
</evidence>
<keyword evidence="3" id="KW-0633">Potassium transport</keyword>
<dbReference type="OrthoDB" id="9813518at2"/>
<evidence type="ECO:0000313" key="15">
    <source>
        <dbReference type="Proteomes" id="UP000183200"/>
    </source>
</evidence>
<dbReference type="EMBL" id="FNGY01000002">
    <property type="protein sequence ID" value="SDL76906.1"/>
    <property type="molecule type" value="Genomic_DNA"/>
</dbReference>
<dbReference type="RefSeq" id="WP_074605025.1">
    <property type="nucleotide sequence ID" value="NZ_FNGY01000002.1"/>
</dbReference>
<dbReference type="InterPro" id="IPR041647">
    <property type="entry name" value="IRK_C"/>
</dbReference>
<dbReference type="Gene3D" id="2.60.40.1400">
    <property type="entry name" value="G protein-activated inward rectifier potassium channel 1"/>
    <property type="match status" value="1"/>
</dbReference>
<dbReference type="Pfam" id="PF17655">
    <property type="entry name" value="IRK_C"/>
    <property type="match status" value="1"/>
</dbReference>
<feature type="transmembrane region" description="Helical" evidence="11">
    <location>
        <begin position="124"/>
        <end position="149"/>
    </location>
</feature>
<keyword evidence="7 11" id="KW-1133">Transmembrane helix</keyword>
<keyword evidence="10 14" id="KW-0407">Ion channel</keyword>
<evidence type="ECO:0000256" key="2">
    <source>
        <dbReference type="ARBA" id="ARBA00022448"/>
    </source>
</evidence>
<evidence type="ECO:0000313" key="14">
    <source>
        <dbReference type="EMBL" id="SDL76906.1"/>
    </source>
</evidence>
<dbReference type="PRINTS" id="PR01320">
    <property type="entry name" value="KIRCHANNEL"/>
</dbReference>
<keyword evidence="4 11" id="KW-0812">Transmembrane</keyword>
<dbReference type="GO" id="GO:0005242">
    <property type="term" value="F:inward rectifier potassium channel activity"/>
    <property type="evidence" value="ECO:0007669"/>
    <property type="project" value="InterPro"/>
</dbReference>
<dbReference type="GO" id="GO:0034765">
    <property type="term" value="P:regulation of monoatomic ion transmembrane transport"/>
    <property type="evidence" value="ECO:0007669"/>
    <property type="project" value="TreeGrafter"/>
</dbReference>
<name>A0A1G9MRJ0_9SPHI</name>
<keyword evidence="8" id="KW-0406">Ion transport</keyword>
<evidence type="ECO:0000256" key="11">
    <source>
        <dbReference type="SAM" id="Phobius"/>
    </source>
</evidence>
<dbReference type="SUPFAM" id="SSF81324">
    <property type="entry name" value="Voltage-gated potassium channels"/>
    <property type="match status" value="1"/>
</dbReference>
<dbReference type="GO" id="GO:0005886">
    <property type="term" value="C:plasma membrane"/>
    <property type="evidence" value="ECO:0007669"/>
    <property type="project" value="TreeGrafter"/>
</dbReference>
<keyword evidence="6" id="KW-0630">Potassium</keyword>
<dbReference type="Proteomes" id="UP000183200">
    <property type="component" value="Unassembled WGS sequence"/>
</dbReference>
<dbReference type="PANTHER" id="PTHR11767:SF102">
    <property type="entry name" value="INWARDLY RECTIFYING POTASSIUM CHANNEL 1, ISOFORM F"/>
    <property type="match status" value="1"/>
</dbReference>
<dbReference type="InterPro" id="IPR014756">
    <property type="entry name" value="Ig_E-set"/>
</dbReference>
<evidence type="ECO:0000256" key="10">
    <source>
        <dbReference type="ARBA" id="ARBA00023303"/>
    </source>
</evidence>
<sequence>MALFKRKSQIDDDLGFGTQPVSANQRLMNADGSSNVRLTGLPIFRSADTYNWLISMSWRKFLFIILIAYLIVNTLFATLYVSIGIEHLKGADGISPRDHFFDAFFFSAQTISTVGYGHISPDGFATSCLAAFESMLGLLAFALATGLLYGRFSRPTAKVVYSPNMVIAPYKEIKGLMFRLANLRNNQLIEIEVQVVMSYNELIDGKKIRRFYPLDLERAKIGLLTLSWTVVHPIDEHSPIFEKTAEELADAEVEILVLLKAFDDTFSQTVHTRTSYRDEDIIHNAKFSSIFSRDNNGRTILDLSRIGSTEMIAAS</sequence>
<dbReference type="GO" id="GO:1990573">
    <property type="term" value="P:potassium ion import across plasma membrane"/>
    <property type="evidence" value="ECO:0007669"/>
    <property type="project" value="TreeGrafter"/>
</dbReference>
<proteinExistence type="predicted"/>
<evidence type="ECO:0000256" key="5">
    <source>
        <dbReference type="ARBA" id="ARBA00022882"/>
    </source>
</evidence>
<feature type="domain" description="Potassium channel" evidence="12">
    <location>
        <begin position="65"/>
        <end position="148"/>
    </location>
</feature>
<dbReference type="AlphaFoldDB" id="A0A1G9MRJ0"/>
<accession>A0A1G9MRJ0</accession>
<feature type="transmembrane region" description="Helical" evidence="11">
    <location>
        <begin position="61"/>
        <end position="83"/>
    </location>
</feature>
<protein>
    <submittedName>
        <fullName evidence="14">Inward rectifier potassium channel</fullName>
    </submittedName>
</protein>
<feature type="domain" description="Inward rectifier potassium channel C-terminal" evidence="13">
    <location>
        <begin position="160"/>
        <end position="313"/>
    </location>
</feature>
<evidence type="ECO:0000256" key="1">
    <source>
        <dbReference type="ARBA" id="ARBA00004141"/>
    </source>
</evidence>
<evidence type="ECO:0000256" key="9">
    <source>
        <dbReference type="ARBA" id="ARBA00023136"/>
    </source>
</evidence>
<evidence type="ECO:0000259" key="12">
    <source>
        <dbReference type="Pfam" id="PF07885"/>
    </source>
</evidence>
<evidence type="ECO:0000256" key="4">
    <source>
        <dbReference type="ARBA" id="ARBA00022692"/>
    </source>
</evidence>
<evidence type="ECO:0000259" key="13">
    <source>
        <dbReference type="Pfam" id="PF17655"/>
    </source>
</evidence>
<keyword evidence="2" id="KW-0813">Transport</keyword>
<reference evidence="15" key="1">
    <citation type="submission" date="2016-10" db="EMBL/GenBank/DDBJ databases">
        <authorList>
            <person name="Varghese N."/>
            <person name="Submissions S."/>
        </authorList>
    </citation>
    <scope>NUCLEOTIDE SEQUENCE [LARGE SCALE GENOMIC DNA]</scope>
    <source>
        <strain evidence="15">DSM 19110</strain>
    </source>
</reference>
<evidence type="ECO:0000256" key="7">
    <source>
        <dbReference type="ARBA" id="ARBA00022989"/>
    </source>
</evidence>
<dbReference type="PANTHER" id="PTHR11767">
    <property type="entry name" value="INWARD RECTIFIER POTASSIUM CHANNEL"/>
    <property type="match status" value="1"/>
</dbReference>
<dbReference type="Pfam" id="PF07885">
    <property type="entry name" value="Ion_trans_2"/>
    <property type="match status" value="1"/>
</dbReference>
<dbReference type="SUPFAM" id="SSF81296">
    <property type="entry name" value="E set domains"/>
    <property type="match status" value="1"/>
</dbReference>
<organism evidence="14 15">
    <name type="scientific">Pedobacter steynii</name>
    <dbReference type="NCBI Taxonomy" id="430522"/>
    <lineage>
        <taxon>Bacteria</taxon>
        <taxon>Pseudomonadati</taxon>
        <taxon>Bacteroidota</taxon>
        <taxon>Sphingobacteriia</taxon>
        <taxon>Sphingobacteriales</taxon>
        <taxon>Sphingobacteriaceae</taxon>
        <taxon>Pedobacter</taxon>
    </lineage>
</organism>
<keyword evidence="9 11" id="KW-0472">Membrane</keyword>
<evidence type="ECO:0000256" key="3">
    <source>
        <dbReference type="ARBA" id="ARBA00022538"/>
    </source>
</evidence>
<comment type="subcellular location">
    <subcellularLocation>
        <location evidence="1">Membrane</location>
        <topology evidence="1">Multi-pass membrane protein</topology>
    </subcellularLocation>
</comment>
<dbReference type="Gene3D" id="1.10.287.70">
    <property type="match status" value="1"/>
</dbReference>
<dbReference type="InterPro" id="IPR016449">
    <property type="entry name" value="K_chnl_inward-rec_Kir"/>
</dbReference>
<keyword evidence="15" id="KW-1185">Reference proteome</keyword>
<dbReference type="InterPro" id="IPR013099">
    <property type="entry name" value="K_chnl_dom"/>
</dbReference>
<dbReference type="GO" id="GO:0034702">
    <property type="term" value="C:monoatomic ion channel complex"/>
    <property type="evidence" value="ECO:0007669"/>
    <property type="project" value="UniProtKB-KW"/>
</dbReference>
<gene>
    <name evidence="14" type="ORF">SAMN05421820_102102</name>
</gene>
<dbReference type="InterPro" id="IPR013518">
    <property type="entry name" value="K_chnl_inward-rec_Kir_cyto"/>
</dbReference>